<feature type="compositionally biased region" description="Low complexity" evidence="1">
    <location>
        <begin position="507"/>
        <end position="546"/>
    </location>
</feature>
<keyword evidence="3" id="KW-0418">Kinase</keyword>
<feature type="domain" description="Protein kinase" evidence="2">
    <location>
        <begin position="7"/>
        <end position="273"/>
    </location>
</feature>
<dbReference type="Proteomes" id="UP000243015">
    <property type="component" value="Unassembled WGS sequence"/>
</dbReference>
<protein>
    <submittedName>
        <fullName evidence="3">Serine/threonine protein kinase</fullName>
    </submittedName>
</protein>
<dbReference type="SMART" id="SM00220">
    <property type="entry name" value="S_TKc"/>
    <property type="match status" value="1"/>
</dbReference>
<feature type="region of interest" description="Disordered" evidence="1">
    <location>
        <begin position="693"/>
        <end position="734"/>
    </location>
</feature>
<evidence type="ECO:0000259" key="2">
    <source>
        <dbReference type="PROSITE" id="PS50011"/>
    </source>
</evidence>
<comment type="caution">
    <text evidence="3">The sequence shown here is derived from an EMBL/GenBank/DDBJ whole genome shotgun (WGS) entry which is preliminary data.</text>
</comment>
<reference evidence="3 4" key="1">
    <citation type="submission" date="2016-05" db="EMBL/GenBank/DDBJ databases">
        <title>Genome sequencing of Trichophyton rubrum CMCC(F)T1i isolated from hair.</title>
        <authorList>
            <person name="Zhan P."/>
            <person name="Tao Y."/>
            <person name="Liu W."/>
        </authorList>
    </citation>
    <scope>NUCLEOTIDE SEQUENCE [LARGE SCALE GENOMIC DNA]</scope>
    <source>
        <strain evidence="4">CMCC(F)T1i</strain>
    </source>
</reference>
<evidence type="ECO:0000313" key="3">
    <source>
        <dbReference type="EMBL" id="OAL62641.1"/>
    </source>
</evidence>
<feature type="region of interest" description="Disordered" evidence="1">
    <location>
        <begin position="424"/>
        <end position="445"/>
    </location>
</feature>
<dbReference type="InterPro" id="IPR011009">
    <property type="entry name" value="Kinase-like_dom_sf"/>
</dbReference>
<dbReference type="AlphaFoldDB" id="A0A178ERF3"/>
<dbReference type="PROSITE" id="PS50011">
    <property type="entry name" value="PROTEIN_KINASE_DOM"/>
    <property type="match status" value="1"/>
</dbReference>
<organism evidence="3 4">
    <name type="scientific">Trichophyton rubrum</name>
    <name type="common">Athlete's foot fungus</name>
    <name type="synonym">Epidermophyton rubrum</name>
    <dbReference type="NCBI Taxonomy" id="5551"/>
    <lineage>
        <taxon>Eukaryota</taxon>
        <taxon>Fungi</taxon>
        <taxon>Dikarya</taxon>
        <taxon>Ascomycota</taxon>
        <taxon>Pezizomycotina</taxon>
        <taxon>Eurotiomycetes</taxon>
        <taxon>Eurotiomycetidae</taxon>
        <taxon>Onygenales</taxon>
        <taxon>Arthrodermataceae</taxon>
        <taxon>Trichophyton</taxon>
    </lineage>
</organism>
<feature type="region of interest" description="Disordered" evidence="1">
    <location>
        <begin position="470"/>
        <end position="546"/>
    </location>
</feature>
<feature type="compositionally biased region" description="Low complexity" evidence="1">
    <location>
        <begin position="470"/>
        <end position="480"/>
    </location>
</feature>
<evidence type="ECO:0000256" key="1">
    <source>
        <dbReference type="SAM" id="MobiDB-lite"/>
    </source>
</evidence>
<feature type="compositionally biased region" description="Polar residues" evidence="1">
    <location>
        <begin position="575"/>
        <end position="595"/>
    </location>
</feature>
<dbReference type="PANTHER" id="PTHR24359">
    <property type="entry name" value="SERINE/THREONINE-PROTEIN KINASE SBK1"/>
    <property type="match status" value="1"/>
</dbReference>
<dbReference type="SUPFAM" id="SSF56112">
    <property type="entry name" value="Protein kinase-like (PK-like)"/>
    <property type="match status" value="1"/>
</dbReference>
<dbReference type="VEuPathDB" id="FungiDB:TERG_01470"/>
<dbReference type="InterPro" id="IPR000719">
    <property type="entry name" value="Prot_kinase_dom"/>
</dbReference>
<dbReference type="Pfam" id="PF00069">
    <property type="entry name" value="Pkinase"/>
    <property type="match status" value="1"/>
</dbReference>
<dbReference type="VEuPathDB" id="FungiDB:TERG_01472"/>
<proteinExistence type="predicted"/>
<feature type="compositionally biased region" description="Low complexity" evidence="1">
    <location>
        <begin position="699"/>
        <end position="712"/>
    </location>
</feature>
<dbReference type="GO" id="GO:0004674">
    <property type="term" value="F:protein serine/threonine kinase activity"/>
    <property type="evidence" value="ECO:0007669"/>
    <property type="project" value="UniProtKB-KW"/>
</dbReference>
<feature type="region of interest" description="Disordered" evidence="1">
    <location>
        <begin position="575"/>
        <end position="665"/>
    </location>
</feature>
<keyword evidence="3" id="KW-0723">Serine/threonine-protein kinase</keyword>
<accession>A0A178ERF3</accession>
<feature type="region of interest" description="Disordered" evidence="1">
    <location>
        <begin position="810"/>
        <end position="867"/>
    </location>
</feature>
<dbReference type="EMBL" id="LHPM01000018">
    <property type="protein sequence ID" value="OAL62641.1"/>
    <property type="molecule type" value="Genomic_DNA"/>
</dbReference>
<gene>
    <name evidence="3" type="ORF">A7C99_5023</name>
</gene>
<keyword evidence="3" id="KW-0808">Transferase</keyword>
<feature type="compositionally biased region" description="Polar residues" evidence="1">
    <location>
        <begin position="605"/>
        <end position="662"/>
    </location>
</feature>
<feature type="compositionally biased region" description="Low complexity" evidence="1">
    <location>
        <begin position="833"/>
        <end position="856"/>
    </location>
</feature>
<evidence type="ECO:0000313" key="4">
    <source>
        <dbReference type="Proteomes" id="UP000243015"/>
    </source>
</evidence>
<sequence>MSIRKLFPEVHWIWKGGISFVYEVHPRIVVKIPKSGDFEREQFQKELKIYEIFSQRPTCPSIVQCFFYTDNGIFLEYMRDVTLCSRIQNNHTRDPQSYVVTKVEKLEPLPLRKEWMNDLAQAVAFLESLNLAHGDLRPENILIDRDRLKLSDFDCTAEFGTDFETCMAPYGRILNGNEQDQGSCGSSGFLGCRTEQFALGSLYYFINYGFEVYDDRCLTEDPKEHGRKVVELLQNMEFPKLDGNPLIDEIIDKCWHNGYATIADLAAYTETFLGRKYGRETEAEITNGGELDGCSRESCQNDLEDISSKRTFCQDLEKRGLLRMLSSGEPEQLGFTLEWGPNLDLSSRPVNVQQVPACRSADSTLSLLHAHCEDRPDSAAAAVCFPSPSPSPSNLAFACRGLAGQREPRQPAMNQPPMVYHHPLQQQQHVQQQQQQQHLQQQLHQQQLQAHQLPVSSSVVGPHASAAYFQAAQQQQQQQQPLPGAAHHLPPYYQNPSAYPQPPASFQPQQQHPQLQQHLQQQHQQHQQQQPQPQLQPQQQPGHLPQQPQIVPQHLVAGSVAPMMASATPMSHVPFTTQPFTTNPIIPSSIPQTAHPQPVMDDISTRSPSADPQAQGGMTTAMPSSKAMYSTPNRPTSQTPAQMQGPSQASPVYQTPSSTLSPQAAARERARVTILLDINSALLQEVVNLQASGKAGPASNQPSTTGSPSSPQDAQKSSNGSDSAKAVAPAGKPSQEYVDCMRRLQANLAYLATVADRAKKTGATGPQTPAIMTPPPHLPSLNQLYTSLNELFTATTTPGGTTTAAAATTTTTTTAPVPTPMPQTGIGSPMTPQQQQQQQQQQIYRQRQGQIQMIQQPDFSYPGSAAG</sequence>
<dbReference type="PANTHER" id="PTHR24359:SF1">
    <property type="entry name" value="INHIBITOR OF NUCLEAR FACTOR KAPPA-B KINASE EPSILON SUBUNIT HOMOLOG 1-RELATED"/>
    <property type="match status" value="1"/>
</dbReference>
<name>A0A178ERF3_TRIRU</name>
<dbReference type="Gene3D" id="1.10.510.10">
    <property type="entry name" value="Transferase(Phosphotransferase) domain 1"/>
    <property type="match status" value="1"/>
</dbReference>
<dbReference type="GO" id="GO:0005524">
    <property type="term" value="F:ATP binding"/>
    <property type="evidence" value="ECO:0007669"/>
    <property type="project" value="InterPro"/>
</dbReference>
<feature type="compositionally biased region" description="Polar residues" evidence="1">
    <location>
        <begin position="713"/>
        <end position="722"/>
    </location>
</feature>